<protein>
    <submittedName>
        <fullName evidence="4">BON domain-containing protein</fullName>
    </submittedName>
</protein>
<dbReference type="EMBL" id="NRRE01000020">
    <property type="protein sequence ID" value="MBK1697044.1"/>
    <property type="molecule type" value="Genomic_DNA"/>
</dbReference>
<evidence type="ECO:0000259" key="3">
    <source>
        <dbReference type="PROSITE" id="PS50914"/>
    </source>
</evidence>
<dbReference type="InterPro" id="IPR051686">
    <property type="entry name" value="Lipoprotein_DolP"/>
</dbReference>
<keyword evidence="5" id="KW-1185">Reference proteome</keyword>
<dbReference type="InterPro" id="IPR014004">
    <property type="entry name" value="Transpt-assoc_nodulatn_dom_bac"/>
</dbReference>
<dbReference type="PANTHER" id="PTHR34606:SF15">
    <property type="entry name" value="BON DOMAIN-CONTAINING PROTEIN"/>
    <property type="match status" value="1"/>
</dbReference>
<evidence type="ECO:0000256" key="1">
    <source>
        <dbReference type="SAM" id="MobiDB-lite"/>
    </source>
</evidence>
<gene>
    <name evidence="4" type="ORF">CKO21_07270</name>
</gene>
<dbReference type="AlphaFoldDB" id="A0A934QHS1"/>
<feature type="region of interest" description="Disordered" evidence="1">
    <location>
        <begin position="203"/>
        <end position="266"/>
    </location>
</feature>
<name>A0A934QHS1_9PROT</name>
<reference evidence="4" key="2">
    <citation type="journal article" date="2020" name="Microorganisms">
        <title>Osmotic Adaptation and Compatible Solute Biosynthesis of Phototrophic Bacteria as Revealed from Genome Analyses.</title>
        <authorList>
            <person name="Imhoff J.F."/>
            <person name="Rahn T."/>
            <person name="Kunzel S."/>
            <person name="Keller A."/>
            <person name="Neulinger S.C."/>
        </authorList>
    </citation>
    <scope>NUCLEOTIDE SEQUENCE</scope>
    <source>
        <strain evidence="4">DSM 9154</strain>
    </source>
</reference>
<comment type="caution">
    <text evidence="4">The sequence shown here is derived from an EMBL/GenBank/DDBJ whole genome shotgun (WGS) entry which is preliminary data.</text>
</comment>
<evidence type="ECO:0000313" key="5">
    <source>
        <dbReference type="Proteomes" id="UP000778970"/>
    </source>
</evidence>
<feature type="domain" description="BON" evidence="3">
    <location>
        <begin position="135"/>
        <end position="203"/>
    </location>
</feature>
<dbReference type="RefSeq" id="WP_081728396.1">
    <property type="nucleotide sequence ID" value="NZ_NRRE01000020.1"/>
</dbReference>
<dbReference type="PROSITE" id="PS50914">
    <property type="entry name" value="BON"/>
    <property type="match status" value="2"/>
</dbReference>
<dbReference type="InterPro" id="IPR007055">
    <property type="entry name" value="BON_dom"/>
</dbReference>
<keyword evidence="2" id="KW-0732">Signal</keyword>
<dbReference type="SMART" id="SM00749">
    <property type="entry name" value="BON"/>
    <property type="match status" value="2"/>
</dbReference>
<organism evidence="4 5">
    <name type="scientific">Rhodovibrio salinarum</name>
    <dbReference type="NCBI Taxonomy" id="1087"/>
    <lineage>
        <taxon>Bacteria</taxon>
        <taxon>Pseudomonadati</taxon>
        <taxon>Pseudomonadota</taxon>
        <taxon>Alphaproteobacteria</taxon>
        <taxon>Rhodospirillales</taxon>
        <taxon>Rhodovibrionaceae</taxon>
        <taxon>Rhodovibrio</taxon>
    </lineage>
</organism>
<dbReference type="PANTHER" id="PTHR34606">
    <property type="entry name" value="BON DOMAIN-CONTAINING PROTEIN"/>
    <property type="match status" value="1"/>
</dbReference>
<dbReference type="Pfam" id="PF04972">
    <property type="entry name" value="BON"/>
    <property type="match status" value="2"/>
</dbReference>
<evidence type="ECO:0000313" key="4">
    <source>
        <dbReference type="EMBL" id="MBK1697044.1"/>
    </source>
</evidence>
<accession>A0A934QHS1</accession>
<evidence type="ECO:0000256" key="2">
    <source>
        <dbReference type="SAM" id="SignalP"/>
    </source>
</evidence>
<dbReference type="Proteomes" id="UP000778970">
    <property type="component" value="Unassembled WGS sequence"/>
</dbReference>
<feature type="compositionally biased region" description="Low complexity" evidence="1">
    <location>
        <begin position="226"/>
        <end position="235"/>
    </location>
</feature>
<feature type="signal peptide" evidence="2">
    <location>
        <begin position="1"/>
        <end position="29"/>
    </location>
</feature>
<dbReference type="Gene3D" id="3.30.1340.30">
    <property type="match status" value="1"/>
</dbReference>
<feature type="chain" id="PRO_5037094431" evidence="2">
    <location>
        <begin position="30"/>
        <end position="266"/>
    </location>
</feature>
<proteinExistence type="predicted"/>
<reference evidence="4" key="1">
    <citation type="submission" date="2017-08" db="EMBL/GenBank/DDBJ databases">
        <authorList>
            <person name="Imhoff J.F."/>
            <person name="Rahn T."/>
            <person name="Kuenzel S."/>
            <person name="Neulinger S.C."/>
        </authorList>
    </citation>
    <scope>NUCLEOTIDE SEQUENCE</scope>
    <source>
        <strain evidence="4">DSM 9154</strain>
    </source>
</reference>
<sequence length="266" mass="28606">MTCPRMRLRSRRTAQIAAALCLAAPLGLAACTPAGVAVGAGATAGVAGFQDRGLGGAVEDSRIRIQINDLWLKEDEVLYRKAGLQVQNGRVLVTGVMPTEEMRAKAIELAWKADGVKEVINEVQIGDSSVGDYTEDTWISTQLKADLLLDAEVSSINYSIQTVRGVIYIIGIAQTDQELQRVLNHARGLANVRKVVSYVQVKTEPREPKLQGGGDTAEQPNDRRQQPTTQDDQTPGTNAPSRSDTPSTSNEPPTATEPVTETDLDA</sequence>
<dbReference type="PROSITE" id="PS51257">
    <property type="entry name" value="PROKAR_LIPOPROTEIN"/>
    <property type="match status" value="1"/>
</dbReference>
<feature type="compositionally biased region" description="Polar residues" evidence="1">
    <location>
        <begin position="236"/>
        <end position="250"/>
    </location>
</feature>
<feature type="domain" description="BON" evidence="3">
    <location>
        <begin position="59"/>
        <end position="127"/>
    </location>
</feature>